<accession>A0A453EG16</accession>
<reference evidence="2" key="5">
    <citation type="journal article" date="2021" name="G3 (Bethesda)">
        <title>Aegilops tauschii genome assembly Aet v5.0 features greater sequence contiguity and improved annotation.</title>
        <authorList>
            <person name="Wang L."/>
            <person name="Zhu T."/>
            <person name="Rodriguez J.C."/>
            <person name="Deal K.R."/>
            <person name="Dubcovsky J."/>
            <person name="McGuire P.E."/>
            <person name="Lux T."/>
            <person name="Spannagl M."/>
            <person name="Mayer K.F.X."/>
            <person name="Baldrich P."/>
            <person name="Meyers B.C."/>
            <person name="Huo N."/>
            <person name="Gu Y.Q."/>
            <person name="Zhou H."/>
            <person name="Devos K.M."/>
            <person name="Bennetzen J.L."/>
            <person name="Unver T."/>
            <person name="Budak H."/>
            <person name="Gulick P.J."/>
            <person name="Galiba G."/>
            <person name="Kalapos B."/>
            <person name="Nelson D.R."/>
            <person name="Li P."/>
            <person name="You F.M."/>
            <person name="Luo M.C."/>
            <person name="Dvorak J."/>
        </authorList>
    </citation>
    <scope>NUCLEOTIDE SEQUENCE [LARGE SCALE GENOMIC DNA]</scope>
    <source>
        <strain evidence="2">cv. AL8/78</strain>
    </source>
</reference>
<protein>
    <submittedName>
        <fullName evidence="2">Uncharacterized protein</fullName>
    </submittedName>
</protein>
<dbReference type="Gramene" id="AET3Gv20330100.54">
    <property type="protein sequence ID" value="AET3Gv20330100.54"/>
    <property type="gene ID" value="AET3Gv20330100"/>
</dbReference>
<proteinExistence type="predicted"/>
<sequence>CKVLYPGTNITNQSFIFSLVFLTMKYFSPALGTCFFFSRFPALPRCYMSSFRFTFFKNLLPELQHSFNLCGRRLPSLTLSSILFAS</sequence>
<keyword evidence="3" id="KW-1185">Reference proteome</keyword>
<reference evidence="2" key="3">
    <citation type="journal article" date="2017" name="Nature">
        <title>Genome sequence of the progenitor of the wheat D genome Aegilops tauschii.</title>
        <authorList>
            <person name="Luo M.C."/>
            <person name="Gu Y.Q."/>
            <person name="Puiu D."/>
            <person name="Wang H."/>
            <person name="Twardziok S.O."/>
            <person name="Deal K.R."/>
            <person name="Huo N."/>
            <person name="Zhu T."/>
            <person name="Wang L."/>
            <person name="Wang Y."/>
            <person name="McGuire P.E."/>
            <person name="Liu S."/>
            <person name="Long H."/>
            <person name="Ramasamy R.K."/>
            <person name="Rodriguez J.C."/>
            <person name="Van S.L."/>
            <person name="Yuan L."/>
            <person name="Wang Z."/>
            <person name="Xia Z."/>
            <person name="Xiao L."/>
            <person name="Anderson O.D."/>
            <person name="Ouyang S."/>
            <person name="Liang Y."/>
            <person name="Zimin A.V."/>
            <person name="Pertea G."/>
            <person name="Qi P."/>
            <person name="Bennetzen J.L."/>
            <person name="Dai X."/>
            <person name="Dawson M.W."/>
            <person name="Muller H.G."/>
            <person name="Kugler K."/>
            <person name="Rivarola-Duarte L."/>
            <person name="Spannagl M."/>
            <person name="Mayer K.F.X."/>
            <person name="Lu F.H."/>
            <person name="Bevan M.W."/>
            <person name="Leroy P."/>
            <person name="Li P."/>
            <person name="You F.M."/>
            <person name="Sun Q."/>
            <person name="Liu Z."/>
            <person name="Lyons E."/>
            <person name="Wicker T."/>
            <person name="Salzberg S.L."/>
            <person name="Devos K.M."/>
            <person name="Dvorak J."/>
        </authorList>
    </citation>
    <scope>NUCLEOTIDE SEQUENCE [LARGE SCALE GENOMIC DNA]</scope>
    <source>
        <strain evidence="2">cv. AL8/78</strain>
    </source>
</reference>
<feature type="transmembrane region" description="Helical" evidence="1">
    <location>
        <begin position="15"/>
        <end position="38"/>
    </location>
</feature>
<reference evidence="3" key="2">
    <citation type="journal article" date="2017" name="Nat. Plants">
        <title>The Aegilops tauschii genome reveals multiple impacts of transposons.</title>
        <authorList>
            <person name="Zhao G."/>
            <person name="Zou C."/>
            <person name="Li K."/>
            <person name="Wang K."/>
            <person name="Li T."/>
            <person name="Gao L."/>
            <person name="Zhang X."/>
            <person name="Wang H."/>
            <person name="Yang Z."/>
            <person name="Liu X."/>
            <person name="Jiang W."/>
            <person name="Mao L."/>
            <person name="Kong X."/>
            <person name="Jiao Y."/>
            <person name="Jia J."/>
        </authorList>
    </citation>
    <scope>NUCLEOTIDE SEQUENCE [LARGE SCALE GENOMIC DNA]</scope>
    <source>
        <strain evidence="3">cv. AL8/78</strain>
    </source>
</reference>
<keyword evidence="1" id="KW-1133">Transmembrane helix</keyword>
<organism evidence="2 3">
    <name type="scientific">Aegilops tauschii subsp. strangulata</name>
    <name type="common">Goatgrass</name>
    <dbReference type="NCBI Taxonomy" id="200361"/>
    <lineage>
        <taxon>Eukaryota</taxon>
        <taxon>Viridiplantae</taxon>
        <taxon>Streptophyta</taxon>
        <taxon>Embryophyta</taxon>
        <taxon>Tracheophyta</taxon>
        <taxon>Spermatophyta</taxon>
        <taxon>Magnoliopsida</taxon>
        <taxon>Liliopsida</taxon>
        <taxon>Poales</taxon>
        <taxon>Poaceae</taxon>
        <taxon>BOP clade</taxon>
        <taxon>Pooideae</taxon>
        <taxon>Triticodae</taxon>
        <taxon>Triticeae</taxon>
        <taxon>Triticinae</taxon>
        <taxon>Aegilops</taxon>
    </lineage>
</organism>
<reference evidence="3" key="1">
    <citation type="journal article" date="2014" name="Science">
        <title>Ancient hybridizations among the ancestral genomes of bread wheat.</title>
        <authorList>
            <consortium name="International Wheat Genome Sequencing Consortium,"/>
            <person name="Marcussen T."/>
            <person name="Sandve S.R."/>
            <person name="Heier L."/>
            <person name="Spannagl M."/>
            <person name="Pfeifer M."/>
            <person name="Jakobsen K.S."/>
            <person name="Wulff B.B."/>
            <person name="Steuernagel B."/>
            <person name="Mayer K.F."/>
            <person name="Olsen O.A."/>
        </authorList>
    </citation>
    <scope>NUCLEOTIDE SEQUENCE [LARGE SCALE GENOMIC DNA]</scope>
    <source>
        <strain evidence="3">cv. AL8/78</strain>
    </source>
</reference>
<name>A0A453EG16_AEGTS</name>
<evidence type="ECO:0000313" key="3">
    <source>
        <dbReference type="Proteomes" id="UP000015105"/>
    </source>
</evidence>
<dbReference type="AlphaFoldDB" id="A0A453EG16"/>
<evidence type="ECO:0000256" key="1">
    <source>
        <dbReference type="SAM" id="Phobius"/>
    </source>
</evidence>
<dbReference type="Proteomes" id="UP000015105">
    <property type="component" value="Chromosome 3D"/>
</dbReference>
<evidence type="ECO:0000313" key="2">
    <source>
        <dbReference type="EnsemblPlants" id="AET3Gv20330100.54"/>
    </source>
</evidence>
<reference evidence="2" key="4">
    <citation type="submission" date="2019-03" db="UniProtKB">
        <authorList>
            <consortium name="EnsemblPlants"/>
        </authorList>
    </citation>
    <scope>IDENTIFICATION</scope>
</reference>
<keyword evidence="1" id="KW-0472">Membrane</keyword>
<dbReference type="EnsemblPlants" id="AET3Gv20330100.54">
    <property type="protein sequence ID" value="AET3Gv20330100.54"/>
    <property type="gene ID" value="AET3Gv20330100"/>
</dbReference>
<keyword evidence="1" id="KW-0812">Transmembrane</keyword>